<organism evidence="2 3">
    <name type="scientific">Dryococelus australis</name>
    <dbReference type="NCBI Taxonomy" id="614101"/>
    <lineage>
        <taxon>Eukaryota</taxon>
        <taxon>Metazoa</taxon>
        <taxon>Ecdysozoa</taxon>
        <taxon>Arthropoda</taxon>
        <taxon>Hexapoda</taxon>
        <taxon>Insecta</taxon>
        <taxon>Pterygota</taxon>
        <taxon>Neoptera</taxon>
        <taxon>Polyneoptera</taxon>
        <taxon>Phasmatodea</taxon>
        <taxon>Verophasmatodea</taxon>
        <taxon>Anareolatae</taxon>
        <taxon>Phasmatidae</taxon>
        <taxon>Eurycanthinae</taxon>
        <taxon>Dryococelus</taxon>
    </lineage>
</organism>
<name>A0ABQ9I8C6_9NEOP</name>
<gene>
    <name evidence="2" type="ORF">PR048_005476</name>
</gene>
<accession>A0ABQ9I8C6</accession>
<keyword evidence="3" id="KW-1185">Reference proteome</keyword>
<dbReference type="Proteomes" id="UP001159363">
    <property type="component" value="Chromosome 2"/>
</dbReference>
<dbReference type="EMBL" id="JARBHB010000002">
    <property type="protein sequence ID" value="KAJ8892895.1"/>
    <property type="molecule type" value="Genomic_DNA"/>
</dbReference>
<sequence length="499" mass="56726">MQHPTLDNSGHTREATLQPECTKSQKVATFPVSYSIVLPCFISLQTSGNQMAEPEELILPHPESAPNIKEYKWLEQILNIGKRLNWAAYHSSFNRLIRKLITTMLMLPLFLESSNSPAMMLHSVNVVTECVKYLDPNQTSVLVGDQPPFTLMKQIQYYLREEHGEDKFVEMMGELHIEKATLRKAERWLEGNEWVEMITQSEITTKEKAEDPLKVSHIKKARHIHEVTAALFFLQNRAFAEYRGSGNPFGVTDEDLHHLHDHVVMSDKVATSIMALEKEGQEQFQEFVMKQLVSAEKEIMDPIKCNEISTFKRPALQNHIHTLLPPSEPSDNAKIFDGATFIHMIKPGDGQTFQEYIDNKYLPYMEKRKNSVQCIDVVWDVYKSDSLKQGTRMKRGSGLRIGGALNNITIGSANNEVYSALGSTVIRSSDIMDIESMSPYNHEEVDRRIFLHAADAAKRGLPRVFIRATDTDVVIIGVSMYRVMGLEEPWLSFGSGKNL</sequence>
<proteinExistence type="predicted"/>
<dbReference type="PANTHER" id="PTHR47018">
    <property type="entry name" value="CXC DOMAIN-CONTAINING PROTEIN-RELATED"/>
    <property type="match status" value="1"/>
</dbReference>
<reference evidence="2 3" key="1">
    <citation type="submission" date="2023-02" db="EMBL/GenBank/DDBJ databases">
        <title>LHISI_Scaffold_Assembly.</title>
        <authorList>
            <person name="Stuart O.P."/>
            <person name="Cleave R."/>
            <person name="Magrath M.J.L."/>
            <person name="Mikheyev A.S."/>
        </authorList>
    </citation>
    <scope>NUCLEOTIDE SEQUENCE [LARGE SCALE GENOMIC DNA]</scope>
    <source>
        <strain evidence="2">Daus_M_001</strain>
        <tissue evidence="2">Leg muscle</tissue>
    </source>
</reference>
<evidence type="ECO:0000256" key="1">
    <source>
        <dbReference type="SAM" id="MobiDB-lite"/>
    </source>
</evidence>
<protein>
    <submittedName>
        <fullName evidence="2">Uncharacterized protein</fullName>
    </submittedName>
</protein>
<feature type="region of interest" description="Disordered" evidence="1">
    <location>
        <begin position="1"/>
        <end position="20"/>
    </location>
</feature>
<evidence type="ECO:0000313" key="2">
    <source>
        <dbReference type="EMBL" id="KAJ8892895.1"/>
    </source>
</evidence>
<comment type="caution">
    <text evidence="2">The sequence shown here is derived from an EMBL/GenBank/DDBJ whole genome shotgun (WGS) entry which is preliminary data.</text>
</comment>
<evidence type="ECO:0000313" key="3">
    <source>
        <dbReference type="Proteomes" id="UP001159363"/>
    </source>
</evidence>